<reference evidence="1 2" key="1">
    <citation type="submission" date="2018-02" db="EMBL/GenBank/DDBJ databases">
        <title>The genomes of Aspergillus section Nigri reveals drivers in fungal speciation.</title>
        <authorList>
            <consortium name="DOE Joint Genome Institute"/>
            <person name="Vesth T.C."/>
            <person name="Nybo J."/>
            <person name="Theobald S."/>
            <person name="Brandl J."/>
            <person name="Frisvad J.C."/>
            <person name="Nielsen K.F."/>
            <person name="Lyhne E.K."/>
            <person name="Kogle M.E."/>
            <person name="Kuo A."/>
            <person name="Riley R."/>
            <person name="Clum A."/>
            <person name="Nolan M."/>
            <person name="Lipzen A."/>
            <person name="Salamov A."/>
            <person name="Henrissat B."/>
            <person name="Wiebenga A."/>
            <person name="De vries R.P."/>
            <person name="Grigoriev I.V."/>
            <person name="Mortensen U.H."/>
            <person name="Andersen M.R."/>
            <person name="Baker S.E."/>
        </authorList>
    </citation>
    <scope>NUCLEOTIDE SEQUENCE [LARGE SCALE GENOMIC DNA]</scope>
    <source>
        <strain evidence="1 2">CBS 101889</strain>
    </source>
</reference>
<name>A0A395HUJ7_ASPHC</name>
<protein>
    <submittedName>
        <fullName evidence="1">Uncharacterized protein</fullName>
    </submittedName>
</protein>
<keyword evidence="2" id="KW-1185">Reference proteome</keyword>
<dbReference type="Proteomes" id="UP000248961">
    <property type="component" value="Unassembled WGS sequence"/>
</dbReference>
<evidence type="ECO:0000313" key="1">
    <source>
        <dbReference type="EMBL" id="RAL11591.1"/>
    </source>
</evidence>
<organism evidence="1 2">
    <name type="scientific">Aspergillus homomorphus (strain CBS 101889)</name>
    <dbReference type="NCBI Taxonomy" id="1450537"/>
    <lineage>
        <taxon>Eukaryota</taxon>
        <taxon>Fungi</taxon>
        <taxon>Dikarya</taxon>
        <taxon>Ascomycota</taxon>
        <taxon>Pezizomycotina</taxon>
        <taxon>Eurotiomycetes</taxon>
        <taxon>Eurotiomycetidae</taxon>
        <taxon>Eurotiales</taxon>
        <taxon>Aspergillaceae</taxon>
        <taxon>Aspergillus</taxon>
        <taxon>Aspergillus subgen. Circumdati</taxon>
    </lineage>
</organism>
<accession>A0A395HUJ7</accession>
<dbReference type="VEuPathDB" id="FungiDB:BO97DRAFT_478340"/>
<sequence>MIVTTLLRHLYGRSLDWKITDGASLKQTSSPSIHRMILQKSDVQMGSRPLSITIGFPATAGMKRRPFPSGTILGTTMDMVILQEIADPHRQSRSPKRVPSPRLEITKSHGQMNTGIEHVRSKVRRLNSSGGSQTFSDGPTTANAVPFGRTTPLKVHYYTPRVASANLKHSHGKYLPRSSSVNPEKLYANLGLLIHHWKTGANKADVRYQTSPQTDHFEEAWTYSSTPNDLGSKNLLYCGNQAGLQASSSLVPQVQRSLAWADMTALSNLVV</sequence>
<dbReference type="AlphaFoldDB" id="A0A395HUJ7"/>
<dbReference type="RefSeq" id="XP_025550745.1">
    <property type="nucleotide sequence ID" value="XM_025700619.1"/>
</dbReference>
<gene>
    <name evidence="1" type="ORF">BO97DRAFT_478340</name>
</gene>
<proteinExistence type="predicted"/>
<dbReference type="EMBL" id="KZ824287">
    <property type="protein sequence ID" value="RAL11591.1"/>
    <property type="molecule type" value="Genomic_DNA"/>
</dbReference>
<evidence type="ECO:0000313" key="2">
    <source>
        <dbReference type="Proteomes" id="UP000248961"/>
    </source>
</evidence>
<dbReference type="GeneID" id="37204908"/>